<organism evidence="12">
    <name type="scientific">Guillardia theta</name>
    <name type="common">Cryptophyte</name>
    <name type="synonym">Cryptomonas phi</name>
    <dbReference type="NCBI Taxonomy" id="55529"/>
    <lineage>
        <taxon>Eukaryota</taxon>
        <taxon>Cryptophyceae</taxon>
        <taxon>Pyrenomonadales</taxon>
        <taxon>Geminigeraceae</taxon>
        <taxon>Guillardia</taxon>
    </lineage>
</organism>
<name>A0A7S4L290_GUITH</name>
<evidence type="ECO:0000256" key="7">
    <source>
        <dbReference type="ARBA" id="ARBA00023136"/>
    </source>
</evidence>
<proteinExistence type="inferred from homology"/>
<keyword evidence="5" id="KW-0677">Repeat</keyword>
<feature type="repeat" description="Solcar" evidence="8">
    <location>
        <begin position="214"/>
        <end position="302"/>
    </location>
</feature>
<keyword evidence="6 11" id="KW-1133">Transmembrane helix</keyword>
<feature type="transmembrane region" description="Helical" evidence="11">
    <location>
        <begin position="172"/>
        <end position="192"/>
    </location>
</feature>
<dbReference type="InterPro" id="IPR023395">
    <property type="entry name" value="MCP_dom_sf"/>
</dbReference>
<keyword evidence="7 8" id="KW-0472">Membrane</keyword>
<comment type="subcellular location">
    <subcellularLocation>
        <location evidence="1">Membrane</location>
        <topology evidence="1">Multi-pass membrane protein</topology>
    </subcellularLocation>
</comment>
<evidence type="ECO:0000313" key="12">
    <source>
        <dbReference type="EMBL" id="CAE2312832.1"/>
    </source>
</evidence>
<evidence type="ECO:0008006" key="13">
    <source>
        <dbReference type="Google" id="ProtNLM"/>
    </source>
</evidence>
<dbReference type="PANTHER" id="PTHR45939">
    <property type="entry name" value="PEROXISOMAL MEMBRANE PROTEIN PMP34-RELATED"/>
    <property type="match status" value="1"/>
</dbReference>
<dbReference type="GO" id="GO:0015217">
    <property type="term" value="F:ADP transmembrane transporter activity"/>
    <property type="evidence" value="ECO:0007669"/>
    <property type="project" value="TreeGrafter"/>
</dbReference>
<keyword evidence="10" id="KW-0175">Coiled coil</keyword>
<evidence type="ECO:0000256" key="4">
    <source>
        <dbReference type="ARBA" id="ARBA00022692"/>
    </source>
</evidence>
<dbReference type="EMBL" id="HBKN01028905">
    <property type="protein sequence ID" value="CAE2312832.1"/>
    <property type="molecule type" value="Transcribed_RNA"/>
</dbReference>
<feature type="repeat" description="Solcar" evidence="8">
    <location>
        <begin position="115"/>
        <end position="198"/>
    </location>
</feature>
<dbReference type="SUPFAM" id="SSF103506">
    <property type="entry name" value="Mitochondrial carrier"/>
    <property type="match status" value="1"/>
</dbReference>
<evidence type="ECO:0000256" key="6">
    <source>
        <dbReference type="ARBA" id="ARBA00022989"/>
    </source>
</evidence>
<accession>A0A7S4L290</accession>
<dbReference type="PANTHER" id="PTHR45939:SF1">
    <property type="entry name" value="MITOCHONDRIAL THIAMINE PYROPHOSPHATE CARRIER 1-RELATED"/>
    <property type="match status" value="1"/>
</dbReference>
<evidence type="ECO:0000256" key="3">
    <source>
        <dbReference type="ARBA" id="ARBA00022448"/>
    </source>
</evidence>
<evidence type="ECO:0000256" key="10">
    <source>
        <dbReference type="SAM" id="Coils"/>
    </source>
</evidence>
<feature type="transmembrane region" description="Helical" evidence="11">
    <location>
        <begin position="213"/>
        <end position="237"/>
    </location>
</feature>
<reference evidence="12" key="1">
    <citation type="submission" date="2021-01" db="EMBL/GenBank/DDBJ databases">
        <authorList>
            <person name="Corre E."/>
            <person name="Pelletier E."/>
            <person name="Niang G."/>
            <person name="Scheremetjew M."/>
            <person name="Finn R."/>
            <person name="Kale V."/>
            <person name="Holt S."/>
            <person name="Cochrane G."/>
            <person name="Meng A."/>
            <person name="Brown T."/>
            <person name="Cohen L."/>
        </authorList>
    </citation>
    <scope>NUCLEOTIDE SEQUENCE</scope>
    <source>
        <strain evidence="12">CCMP 2712</strain>
    </source>
</reference>
<dbReference type="InterPro" id="IPR052217">
    <property type="entry name" value="Mito/Peroxisomal_Carrier"/>
</dbReference>
<keyword evidence="3 9" id="KW-0813">Transport</keyword>
<evidence type="ECO:0000256" key="8">
    <source>
        <dbReference type="PROSITE-ProRule" id="PRU00282"/>
    </source>
</evidence>
<keyword evidence="4 8" id="KW-0812">Transmembrane</keyword>
<dbReference type="Pfam" id="PF00153">
    <property type="entry name" value="Mito_carr"/>
    <property type="match status" value="3"/>
</dbReference>
<dbReference type="InterPro" id="IPR018108">
    <property type="entry name" value="MCP_transmembrane"/>
</dbReference>
<dbReference type="PROSITE" id="PS50920">
    <property type="entry name" value="SOLCAR"/>
    <property type="match status" value="3"/>
</dbReference>
<sequence>MASNSTEAIEEALSAACGGAFSSSCLYPIEICKNRLQAMQKKQNQSEQENVKKEEEEEHPTTMISVAKDLYKSEGVPGFYKGFQYSAIQSATEKAIYFWGYTYILKTWKKLFGDVGTASSVLCGCLAEWVHLPVTLPIDAVTVRIQTVKGSKANPLQILASIIRESGIKGLYSGWTAYIVLCLKPAITYGLFDALKRWILKRNSMRGGREVKVLTALEAFLIGAIARAVATIAVFPYTRAKVIVKSSQVQPGEQAPSIAGTVSRIVKNEGFLSLYQGCTPEVTRGVLSAAIMLAVKEKIAATVRQMVRNPARSSLK</sequence>
<gene>
    <name evidence="12" type="ORF">GTHE00462_LOCUS22419</name>
</gene>
<dbReference type="AlphaFoldDB" id="A0A7S4L290"/>
<evidence type="ECO:0000256" key="2">
    <source>
        <dbReference type="ARBA" id="ARBA00006375"/>
    </source>
</evidence>
<comment type="similarity">
    <text evidence="2 9">Belongs to the mitochondrial carrier (TC 2.A.29) family.</text>
</comment>
<protein>
    <recommendedName>
        <fullName evidence="13">Mitochondrial carrier protein</fullName>
    </recommendedName>
</protein>
<evidence type="ECO:0000256" key="1">
    <source>
        <dbReference type="ARBA" id="ARBA00004141"/>
    </source>
</evidence>
<feature type="coiled-coil region" evidence="10">
    <location>
        <begin position="29"/>
        <end position="59"/>
    </location>
</feature>
<evidence type="ECO:0000256" key="11">
    <source>
        <dbReference type="SAM" id="Phobius"/>
    </source>
</evidence>
<evidence type="ECO:0000256" key="5">
    <source>
        <dbReference type="ARBA" id="ARBA00022737"/>
    </source>
</evidence>
<evidence type="ECO:0000256" key="9">
    <source>
        <dbReference type="RuleBase" id="RU000488"/>
    </source>
</evidence>
<dbReference type="GO" id="GO:0016020">
    <property type="term" value="C:membrane"/>
    <property type="evidence" value="ECO:0007669"/>
    <property type="project" value="UniProtKB-SubCell"/>
</dbReference>
<dbReference type="Gene3D" id="1.50.40.10">
    <property type="entry name" value="Mitochondrial carrier domain"/>
    <property type="match status" value="1"/>
</dbReference>
<feature type="repeat" description="Solcar" evidence="8">
    <location>
        <begin position="6"/>
        <end position="107"/>
    </location>
</feature>